<gene>
    <name evidence="1" type="ORF">AWB69_08972</name>
</gene>
<dbReference type="OrthoDB" id="8169573at2"/>
<evidence type="ECO:0000313" key="2">
    <source>
        <dbReference type="Proteomes" id="UP000054683"/>
    </source>
</evidence>
<organism evidence="1 2">
    <name type="scientific">Caballeronia udeis</name>
    <dbReference type="NCBI Taxonomy" id="1232866"/>
    <lineage>
        <taxon>Bacteria</taxon>
        <taxon>Pseudomonadati</taxon>
        <taxon>Pseudomonadota</taxon>
        <taxon>Betaproteobacteria</taxon>
        <taxon>Burkholderiales</taxon>
        <taxon>Burkholderiaceae</taxon>
        <taxon>Caballeronia</taxon>
    </lineage>
</organism>
<dbReference type="Proteomes" id="UP000054683">
    <property type="component" value="Unassembled WGS sequence"/>
</dbReference>
<evidence type="ECO:0000313" key="1">
    <source>
        <dbReference type="EMBL" id="SAL73277.1"/>
    </source>
</evidence>
<protein>
    <submittedName>
        <fullName evidence="1">Uncharacterized protein</fullName>
    </submittedName>
</protein>
<accession>A0A158JWT4</accession>
<name>A0A158JWT4_9BURK</name>
<dbReference type="RefSeq" id="WP_062092976.1">
    <property type="nucleotide sequence ID" value="NZ_FCOK02000132.1"/>
</dbReference>
<dbReference type="EMBL" id="FCOK02000132">
    <property type="protein sequence ID" value="SAL73277.1"/>
    <property type="molecule type" value="Genomic_DNA"/>
</dbReference>
<sequence>MSTSHSDVISAFWSYPRMRSGPGLDALFRSMEKRLADVVLPATIEIFRDTRLKRGIGSGSNWSAELVRAAGSSMLFFWNQSPLWVYSEMCKFEMEMFRNRIDRVADRFMPGASGDQLDELRKAMIVPIRWHGMSPDQWQSFTGPNASLIHREWDLSNIITPLDFSVQRDGDALPDAGFYEGAANVAAQFIKAQIEHIYQLINVKRADLLEFLATDLPDFRNYWNAQFTRRHPSDDAENDLPSASIHGLSLECNEQRRHAWKMTEGSTTRQSEHLPVLMTLVWPGESDAKGFWASSGPLASSQADFWQSYYVPAGAASHDNAGSLLFDARSARELQGAVSKFGLSLPDAAQARRLREIYDLLRSTRYQLRFTVRARDFWYLSEAGELAKELERSTAAQIVLVEPLRQRDHE</sequence>
<reference evidence="1 2" key="1">
    <citation type="submission" date="2016-01" db="EMBL/GenBank/DDBJ databases">
        <authorList>
            <person name="Oliw E.H."/>
        </authorList>
    </citation>
    <scope>NUCLEOTIDE SEQUENCE [LARGE SCALE GENOMIC DNA]</scope>
    <source>
        <strain evidence="1">LMG 27134</strain>
    </source>
</reference>
<dbReference type="AlphaFoldDB" id="A0A158JWT4"/>
<proteinExistence type="predicted"/>